<organism evidence="4 5">
    <name type="scientific">Aliidiomarina taiwanensis</name>
    <dbReference type="NCBI Taxonomy" id="946228"/>
    <lineage>
        <taxon>Bacteria</taxon>
        <taxon>Pseudomonadati</taxon>
        <taxon>Pseudomonadota</taxon>
        <taxon>Gammaproteobacteria</taxon>
        <taxon>Alteromonadales</taxon>
        <taxon>Idiomarinaceae</taxon>
        <taxon>Aliidiomarina</taxon>
    </lineage>
</organism>
<dbReference type="GO" id="GO:0019350">
    <property type="term" value="P:teichoic acid biosynthetic process"/>
    <property type="evidence" value="ECO:0007669"/>
    <property type="project" value="InterPro"/>
</dbReference>
<dbReference type="AlphaFoldDB" id="A0A432X8R9"/>
<evidence type="ECO:0000259" key="3">
    <source>
        <dbReference type="Pfam" id="PF01467"/>
    </source>
</evidence>
<dbReference type="PANTHER" id="PTHR43793:SF1">
    <property type="entry name" value="FAD SYNTHASE"/>
    <property type="match status" value="1"/>
</dbReference>
<accession>A0A432X8R9</accession>
<dbReference type="GO" id="GO:0005737">
    <property type="term" value="C:cytoplasm"/>
    <property type="evidence" value="ECO:0007669"/>
    <property type="project" value="InterPro"/>
</dbReference>
<proteinExistence type="predicted"/>
<feature type="domain" description="Cytidyltransferase-like" evidence="3">
    <location>
        <begin position="5"/>
        <end position="124"/>
    </location>
</feature>
<keyword evidence="5" id="KW-1185">Reference proteome</keyword>
<comment type="caution">
    <text evidence="4">The sequence shown here is derived from an EMBL/GenBank/DDBJ whole genome shotgun (WGS) entry which is preliminary data.</text>
</comment>
<keyword evidence="1 4" id="KW-0808">Transferase</keyword>
<dbReference type="InterPro" id="IPR006409">
    <property type="entry name" value="G3P_cytidylTrfase"/>
</dbReference>
<evidence type="ECO:0000313" key="4">
    <source>
        <dbReference type="EMBL" id="RUO43787.1"/>
    </source>
</evidence>
<evidence type="ECO:0000313" key="5">
    <source>
        <dbReference type="Proteomes" id="UP000286976"/>
    </source>
</evidence>
<dbReference type="InterPro" id="IPR050385">
    <property type="entry name" value="Archaeal_FAD_synthase"/>
</dbReference>
<protein>
    <submittedName>
        <fullName evidence="4">Glycerol-3-phosphate cytidylyltransferase</fullName>
    </submittedName>
</protein>
<dbReference type="Pfam" id="PF01467">
    <property type="entry name" value="CTP_transf_like"/>
    <property type="match status" value="1"/>
</dbReference>
<name>A0A432X8R9_9GAMM</name>
<keyword evidence="2 4" id="KW-0548">Nucleotidyltransferase</keyword>
<dbReference type="InterPro" id="IPR014729">
    <property type="entry name" value="Rossmann-like_a/b/a_fold"/>
</dbReference>
<dbReference type="OrthoDB" id="9802794at2"/>
<gene>
    <name evidence="4" type="primary">tagD</name>
    <name evidence="4" type="ORF">CWE15_00880</name>
</gene>
<evidence type="ECO:0000256" key="1">
    <source>
        <dbReference type="ARBA" id="ARBA00022679"/>
    </source>
</evidence>
<dbReference type="NCBIfam" id="TIGR01518">
    <property type="entry name" value="g3p_cytidyltrns"/>
    <property type="match status" value="1"/>
</dbReference>
<dbReference type="InterPro" id="IPR004821">
    <property type="entry name" value="Cyt_trans-like"/>
</dbReference>
<dbReference type="NCBIfam" id="TIGR00125">
    <property type="entry name" value="cyt_tran_rel"/>
    <property type="match status" value="1"/>
</dbReference>
<evidence type="ECO:0000256" key="2">
    <source>
        <dbReference type="ARBA" id="ARBA00022695"/>
    </source>
</evidence>
<dbReference type="PANTHER" id="PTHR43793">
    <property type="entry name" value="FAD SYNTHASE"/>
    <property type="match status" value="1"/>
</dbReference>
<dbReference type="RefSeq" id="WP_126756176.1">
    <property type="nucleotide sequence ID" value="NZ_PIPQ01000001.1"/>
</dbReference>
<dbReference type="Gene3D" id="3.40.50.620">
    <property type="entry name" value="HUPs"/>
    <property type="match status" value="1"/>
</dbReference>
<dbReference type="Proteomes" id="UP000286976">
    <property type="component" value="Unassembled WGS sequence"/>
</dbReference>
<dbReference type="GO" id="GO:0047348">
    <property type="term" value="F:glycerol-3-phosphate cytidylyltransferase activity"/>
    <property type="evidence" value="ECO:0007669"/>
    <property type="project" value="InterPro"/>
</dbReference>
<reference evidence="4 5" key="1">
    <citation type="journal article" date="2011" name="Front. Microbiol.">
        <title>Genomic signatures of strain selection and enhancement in Bacillus atrophaeus var. globigii, a historical biowarfare simulant.</title>
        <authorList>
            <person name="Gibbons H.S."/>
            <person name="Broomall S.M."/>
            <person name="McNew L.A."/>
            <person name="Daligault H."/>
            <person name="Chapman C."/>
            <person name="Bruce D."/>
            <person name="Karavis M."/>
            <person name="Krepps M."/>
            <person name="McGregor P.A."/>
            <person name="Hong C."/>
            <person name="Park K.H."/>
            <person name="Akmal A."/>
            <person name="Feldman A."/>
            <person name="Lin J.S."/>
            <person name="Chang W.E."/>
            <person name="Higgs B.W."/>
            <person name="Demirev P."/>
            <person name="Lindquist J."/>
            <person name="Liem A."/>
            <person name="Fochler E."/>
            <person name="Read T.D."/>
            <person name="Tapia R."/>
            <person name="Johnson S."/>
            <person name="Bishop-Lilly K.A."/>
            <person name="Detter C."/>
            <person name="Han C."/>
            <person name="Sozhamannan S."/>
            <person name="Rosenzweig C.N."/>
            <person name="Skowronski E.W."/>
        </authorList>
    </citation>
    <scope>NUCLEOTIDE SEQUENCE [LARGE SCALE GENOMIC DNA]</scope>
    <source>
        <strain evidence="4 5">AIT1</strain>
    </source>
</reference>
<dbReference type="SUPFAM" id="SSF52374">
    <property type="entry name" value="Nucleotidylyl transferase"/>
    <property type="match status" value="1"/>
</dbReference>
<dbReference type="GO" id="GO:0046872">
    <property type="term" value="F:metal ion binding"/>
    <property type="evidence" value="ECO:0007669"/>
    <property type="project" value="InterPro"/>
</dbReference>
<dbReference type="EMBL" id="PIPQ01000001">
    <property type="protein sequence ID" value="RUO43787.1"/>
    <property type="molecule type" value="Genomic_DNA"/>
</dbReference>
<sequence>MTTVITYGTFDLFHVGHVNLLKRAQALGDRLIVAVSTDEFNESKGKVTLVPYEQRVAILEACRYVDLVIPESSWEQKRQDIAKHEIDTFVMGNDWQGKFDDLSDLCEVVYLDRTKDISSSAIKQAVLVFKQINDVFGE</sequence>